<feature type="repeat" description="ANK" evidence="1">
    <location>
        <begin position="48"/>
        <end position="80"/>
    </location>
</feature>
<dbReference type="Proteomes" id="UP001497623">
    <property type="component" value="Unassembled WGS sequence"/>
</dbReference>
<proteinExistence type="predicted"/>
<feature type="non-terminal residue" evidence="2">
    <location>
        <position position="100"/>
    </location>
</feature>
<dbReference type="InterPro" id="IPR002110">
    <property type="entry name" value="Ankyrin_rpt"/>
</dbReference>
<accession>A0AAV2QH53</accession>
<dbReference type="Pfam" id="PF12796">
    <property type="entry name" value="Ank_2"/>
    <property type="match status" value="1"/>
</dbReference>
<protein>
    <recommendedName>
        <fullName evidence="4">Ankyrin repeat domain-containing protein</fullName>
    </recommendedName>
</protein>
<evidence type="ECO:0000313" key="2">
    <source>
        <dbReference type="EMBL" id="CAL4081165.1"/>
    </source>
</evidence>
<dbReference type="InterPro" id="IPR036770">
    <property type="entry name" value="Ankyrin_rpt-contain_sf"/>
</dbReference>
<dbReference type="AlphaFoldDB" id="A0AAV2QH53"/>
<dbReference type="Gene3D" id="1.25.40.20">
    <property type="entry name" value="Ankyrin repeat-containing domain"/>
    <property type="match status" value="1"/>
</dbReference>
<organism evidence="2 3">
    <name type="scientific">Meganyctiphanes norvegica</name>
    <name type="common">Northern krill</name>
    <name type="synonym">Thysanopoda norvegica</name>
    <dbReference type="NCBI Taxonomy" id="48144"/>
    <lineage>
        <taxon>Eukaryota</taxon>
        <taxon>Metazoa</taxon>
        <taxon>Ecdysozoa</taxon>
        <taxon>Arthropoda</taxon>
        <taxon>Crustacea</taxon>
        <taxon>Multicrustacea</taxon>
        <taxon>Malacostraca</taxon>
        <taxon>Eumalacostraca</taxon>
        <taxon>Eucarida</taxon>
        <taxon>Euphausiacea</taxon>
        <taxon>Euphausiidae</taxon>
        <taxon>Meganyctiphanes</taxon>
    </lineage>
</organism>
<gene>
    <name evidence="2" type="ORF">MNOR_LOCUS11490</name>
</gene>
<dbReference type="EMBL" id="CAXKWB010006054">
    <property type="protein sequence ID" value="CAL4081165.1"/>
    <property type="molecule type" value="Genomic_DNA"/>
</dbReference>
<evidence type="ECO:0008006" key="4">
    <source>
        <dbReference type="Google" id="ProtNLM"/>
    </source>
</evidence>
<feature type="non-terminal residue" evidence="2">
    <location>
        <position position="1"/>
    </location>
</feature>
<comment type="caution">
    <text evidence="2">The sequence shown here is derived from an EMBL/GenBank/DDBJ whole genome shotgun (WGS) entry which is preliminary data.</text>
</comment>
<evidence type="ECO:0000313" key="3">
    <source>
        <dbReference type="Proteomes" id="UP001497623"/>
    </source>
</evidence>
<evidence type="ECO:0000256" key="1">
    <source>
        <dbReference type="PROSITE-ProRule" id="PRU00023"/>
    </source>
</evidence>
<dbReference type="SUPFAM" id="SSF48403">
    <property type="entry name" value="Ankyrin repeat"/>
    <property type="match status" value="1"/>
</dbReference>
<sequence length="100" mass="10708">ILFLAIFGTHTASSTGRGLFDASGRANLAEVKKLAGKMCADANWQNSIGWTPLGNAVDHDRIDNVKFLLSCNADIDMQAKDGRTALVAAAKKAMSMLQRN</sequence>
<dbReference type="PROSITE" id="PS50088">
    <property type="entry name" value="ANK_REPEAT"/>
    <property type="match status" value="1"/>
</dbReference>
<name>A0AAV2QH53_MEGNR</name>
<keyword evidence="1" id="KW-0040">ANK repeat</keyword>
<reference evidence="2 3" key="1">
    <citation type="submission" date="2024-05" db="EMBL/GenBank/DDBJ databases">
        <authorList>
            <person name="Wallberg A."/>
        </authorList>
    </citation>
    <scope>NUCLEOTIDE SEQUENCE [LARGE SCALE GENOMIC DNA]</scope>
</reference>
<keyword evidence="3" id="KW-1185">Reference proteome</keyword>